<evidence type="ECO:0000259" key="3">
    <source>
        <dbReference type="Pfam" id="PF13828"/>
    </source>
</evidence>
<reference evidence="4 5" key="1">
    <citation type="submission" date="2020-07" db="EMBL/GenBank/DDBJ databases">
        <title>Sequencing the genomes of 1000 actinobacteria strains.</title>
        <authorList>
            <person name="Klenk H.-P."/>
        </authorList>
    </citation>
    <scope>NUCLEOTIDE SEQUENCE [LARGE SCALE GENOMIC DNA]</scope>
    <source>
        <strain evidence="4 5">DSM 23141</strain>
    </source>
</reference>
<evidence type="ECO:0000256" key="2">
    <source>
        <dbReference type="SAM" id="Phobius"/>
    </source>
</evidence>
<gene>
    <name evidence="4" type="ORF">BJ979_002082</name>
</gene>
<keyword evidence="5" id="KW-1185">Reference proteome</keyword>
<accession>A0A852Y916</accession>
<feature type="transmembrane region" description="Helical" evidence="2">
    <location>
        <begin position="84"/>
        <end position="109"/>
    </location>
</feature>
<feature type="region of interest" description="Disordered" evidence="1">
    <location>
        <begin position="1"/>
        <end position="23"/>
    </location>
</feature>
<evidence type="ECO:0000313" key="5">
    <source>
        <dbReference type="Proteomes" id="UP000553888"/>
    </source>
</evidence>
<evidence type="ECO:0000313" key="4">
    <source>
        <dbReference type="EMBL" id="NYG99456.1"/>
    </source>
</evidence>
<proteinExistence type="predicted"/>
<comment type="caution">
    <text evidence="4">The sequence shown here is derived from an EMBL/GenBank/DDBJ whole genome shotgun (WGS) entry which is preliminary data.</text>
</comment>
<dbReference type="Proteomes" id="UP000553888">
    <property type="component" value="Unassembled WGS sequence"/>
</dbReference>
<evidence type="ECO:0000256" key="1">
    <source>
        <dbReference type="SAM" id="MobiDB-lite"/>
    </source>
</evidence>
<feature type="transmembrane region" description="Helical" evidence="2">
    <location>
        <begin position="42"/>
        <end position="63"/>
    </location>
</feature>
<dbReference type="RefSeq" id="WP_246286746.1">
    <property type="nucleotide sequence ID" value="NZ_JACBZY010000001.1"/>
</dbReference>
<sequence length="116" mass="12299">MTSTEQGDPTHAPEAPAAPIPPSQWAQPMYPGQPLQPIRTNLLAIIGFVGVFLMPVIGIVLGIMAKRQIAVTGEAGEGLAKWAYILGVLGTILQAVFFVVWIALFLQFASMAPTGL</sequence>
<keyword evidence="2" id="KW-0472">Membrane</keyword>
<keyword evidence="2" id="KW-0812">Transmembrane</keyword>
<dbReference type="Pfam" id="PF13828">
    <property type="entry name" value="DUF4190"/>
    <property type="match status" value="1"/>
</dbReference>
<dbReference type="AlphaFoldDB" id="A0A852Y916"/>
<protein>
    <recommendedName>
        <fullName evidence="3">DUF4190 domain-containing protein</fullName>
    </recommendedName>
</protein>
<feature type="domain" description="DUF4190" evidence="3">
    <location>
        <begin position="43"/>
        <end position="96"/>
    </location>
</feature>
<dbReference type="InterPro" id="IPR025241">
    <property type="entry name" value="DUF4190"/>
</dbReference>
<keyword evidence="2" id="KW-1133">Transmembrane helix</keyword>
<organism evidence="4 5">
    <name type="scientific">Schumannella luteola</name>
    <dbReference type="NCBI Taxonomy" id="472059"/>
    <lineage>
        <taxon>Bacteria</taxon>
        <taxon>Bacillati</taxon>
        <taxon>Actinomycetota</taxon>
        <taxon>Actinomycetes</taxon>
        <taxon>Micrococcales</taxon>
        <taxon>Microbacteriaceae</taxon>
        <taxon>Schumannella</taxon>
    </lineage>
</organism>
<name>A0A852Y916_9MICO</name>
<dbReference type="EMBL" id="JACBZY010000001">
    <property type="protein sequence ID" value="NYG99456.1"/>
    <property type="molecule type" value="Genomic_DNA"/>
</dbReference>